<dbReference type="PANTHER" id="PTHR30595">
    <property type="entry name" value="GLPR-RELATED TRANSCRIPTIONAL REPRESSOR"/>
    <property type="match status" value="1"/>
</dbReference>
<evidence type="ECO:0000313" key="2">
    <source>
        <dbReference type="EMBL" id="WAC12559.1"/>
    </source>
</evidence>
<protein>
    <submittedName>
        <fullName evidence="2">DNA binding domain-containing protein</fullName>
    </submittedName>
</protein>
<evidence type="ECO:0000259" key="1">
    <source>
        <dbReference type="Pfam" id="PF04326"/>
    </source>
</evidence>
<dbReference type="RefSeq" id="WP_244823259.1">
    <property type="nucleotide sequence ID" value="NZ_CP112998.1"/>
</dbReference>
<dbReference type="PANTHER" id="PTHR30595:SF6">
    <property type="entry name" value="SCHLAFEN ALBA-2 DOMAIN-CONTAINING PROTEIN"/>
    <property type="match status" value="1"/>
</dbReference>
<proteinExistence type="predicted"/>
<dbReference type="InterPro" id="IPR007421">
    <property type="entry name" value="Schlafen_AlbA_2_dom"/>
</dbReference>
<organism evidence="2 3">
    <name type="scientific">Dyadobacter pollutisoli</name>
    <dbReference type="NCBI Taxonomy" id="2910158"/>
    <lineage>
        <taxon>Bacteria</taxon>
        <taxon>Pseudomonadati</taxon>
        <taxon>Bacteroidota</taxon>
        <taxon>Cytophagia</taxon>
        <taxon>Cytophagales</taxon>
        <taxon>Spirosomataceae</taxon>
        <taxon>Dyadobacter</taxon>
    </lineage>
</organism>
<name>A0A9E8N9P4_9BACT</name>
<gene>
    <name evidence="2" type="ORF">ON006_01065</name>
</gene>
<dbReference type="AlphaFoldDB" id="A0A9E8N9P4"/>
<dbReference type="Pfam" id="PF04326">
    <property type="entry name" value="SLFN_AlbA_2"/>
    <property type="match status" value="1"/>
</dbReference>
<feature type="domain" description="Schlafen AlbA-2" evidence="1">
    <location>
        <begin position="14"/>
        <end position="125"/>
    </location>
</feature>
<sequence>MTIDRIYKLLKEKEGIRLEFKVARLALPENLFDSVCSMLNREGGDILLGVTDKGEVVGVDPLHIDKVITDLVNLSNNPQKINPPFIVFPRKYLIGDHWIIHIQLPVSSQVHKTLQTIYDRSNEGDFKINDAQQIAEVFNRKRTHYTENTVYPALYFEHFKPELFPKIRNLIRSNNANHPWLALDDTRLLETAGLWRRDFHSGEEGYTQAAALLLGKDEVIRQILPHYKIDALVRIDDTNRYDDRLYIQTNLIDAYEQLMGFVEKHLPDKFYLQADQRISLRTAIFREVVANIIVHREYTNAHPCTFVIGKDNVETENANNPHGQGIIDPNRFTPFPKNPVIAKFFIELGRVDELGSGVLNVTRLSKQYAGRRKAKFIEGNTFKMVIPVLANASDGIIEGVSEGLNEGVSDGVNKGVTMFKEPPVAYLTGNANIPIVTEVVNRLLDDGVNDGEVDGVTIATRMEIIQIMVIVLDKEGLKTIEISKKLQKSMATVERHIKRAKALNLLKFQGSPKSGGYYVTEYFENRLIKND</sequence>
<dbReference type="Gene3D" id="3.30.565.60">
    <property type="match status" value="1"/>
</dbReference>
<dbReference type="Gene3D" id="3.30.950.30">
    <property type="entry name" value="Schlafen, AAA domain"/>
    <property type="match status" value="1"/>
</dbReference>
<dbReference type="InterPro" id="IPR038461">
    <property type="entry name" value="Schlafen_AlbA_2_dom_sf"/>
</dbReference>
<accession>A0A9E8N9P4</accession>
<dbReference type="EMBL" id="CP112998">
    <property type="protein sequence ID" value="WAC12559.1"/>
    <property type="molecule type" value="Genomic_DNA"/>
</dbReference>
<keyword evidence="3" id="KW-1185">Reference proteome</keyword>
<dbReference type="InterPro" id="IPR038475">
    <property type="entry name" value="RecG_C_sf"/>
</dbReference>
<evidence type="ECO:0000313" key="3">
    <source>
        <dbReference type="Proteomes" id="UP001164653"/>
    </source>
</evidence>
<dbReference type="KEGG" id="dpf:ON006_01065"/>
<reference evidence="2" key="1">
    <citation type="submission" date="2022-11" db="EMBL/GenBank/DDBJ databases">
        <title>Dyadobacter pollutisoli sp. nov., isolated from plastic dumped soil.</title>
        <authorList>
            <person name="Kim J.M."/>
            <person name="Kim K.R."/>
            <person name="Lee J.K."/>
            <person name="Hao L."/>
            <person name="Jeon C.O."/>
        </authorList>
    </citation>
    <scope>NUCLEOTIDE SEQUENCE</scope>
    <source>
        <strain evidence="2">U1</strain>
    </source>
</reference>
<dbReference type="Proteomes" id="UP001164653">
    <property type="component" value="Chromosome"/>
</dbReference>